<keyword evidence="6 16" id="KW-0347">Helicase</keyword>
<dbReference type="Pfam" id="PF13361">
    <property type="entry name" value="UvrD_C"/>
    <property type="match status" value="2"/>
</dbReference>
<comment type="catalytic activity">
    <reaction evidence="12">
        <text>Couples ATP hydrolysis with the unwinding of duplex DNA by translocating in the 3'-5' direction.</text>
        <dbReference type="EC" id="5.6.2.4"/>
    </reaction>
</comment>
<evidence type="ECO:0000256" key="8">
    <source>
        <dbReference type="ARBA" id="ARBA00022840"/>
    </source>
</evidence>
<evidence type="ECO:0000313" key="19">
    <source>
        <dbReference type="Proteomes" id="UP000002028"/>
    </source>
</evidence>
<dbReference type="GO" id="GO:0003677">
    <property type="term" value="F:DNA binding"/>
    <property type="evidence" value="ECO:0007669"/>
    <property type="project" value="UniProtKB-KW"/>
</dbReference>
<dbReference type="InterPro" id="IPR000212">
    <property type="entry name" value="DNA_helicase_UvrD/REP"/>
</dbReference>
<evidence type="ECO:0000256" key="3">
    <source>
        <dbReference type="ARBA" id="ARBA00022741"/>
    </source>
</evidence>
<protein>
    <recommendedName>
        <fullName evidence="13">DNA 3'-5' helicase</fullName>
        <ecNumber evidence="13">5.6.2.4</ecNumber>
    </recommendedName>
    <alternativeName>
        <fullName evidence="14">DNA 3'-5' helicase II</fullName>
    </alternativeName>
</protein>
<dbReference type="GO" id="GO:0005829">
    <property type="term" value="C:cytosol"/>
    <property type="evidence" value="ECO:0007669"/>
    <property type="project" value="TreeGrafter"/>
</dbReference>
<dbReference type="InterPro" id="IPR027417">
    <property type="entry name" value="P-loop_NTPase"/>
</dbReference>
<evidence type="ECO:0000256" key="2">
    <source>
        <dbReference type="ARBA" id="ARBA00022722"/>
    </source>
</evidence>
<keyword evidence="10" id="KW-0234">DNA repair</keyword>
<keyword evidence="9" id="KW-0238">DNA-binding</keyword>
<dbReference type="Pfam" id="PF00580">
    <property type="entry name" value="UvrD-helicase"/>
    <property type="match status" value="1"/>
</dbReference>
<evidence type="ECO:0000256" key="13">
    <source>
        <dbReference type="ARBA" id="ARBA00034808"/>
    </source>
</evidence>
<proteinExistence type="inferred from homology"/>
<accession>D2QV07</accession>
<keyword evidence="11" id="KW-0413">Isomerase</keyword>
<name>D2QV07_SPILD</name>
<feature type="binding site" evidence="16">
    <location>
        <begin position="27"/>
        <end position="34"/>
    </location>
    <ligand>
        <name>ATP</name>
        <dbReference type="ChEBI" id="CHEBI:30616"/>
    </ligand>
</feature>
<dbReference type="PANTHER" id="PTHR11070:SF2">
    <property type="entry name" value="ATP-DEPENDENT DNA HELICASE SRS2"/>
    <property type="match status" value="1"/>
</dbReference>
<dbReference type="InterPro" id="IPR013986">
    <property type="entry name" value="DExx_box_DNA_helicase_dom_sf"/>
</dbReference>
<dbReference type="SUPFAM" id="SSF52540">
    <property type="entry name" value="P-loop containing nucleoside triphosphate hydrolases"/>
    <property type="match status" value="1"/>
</dbReference>
<dbReference type="EMBL" id="CP001770">
    <property type="protein sequence ID" value="ADB42639.1"/>
    <property type="molecule type" value="Genomic_DNA"/>
</dbReference>
<evidence type="ECO:0000256" key="14">
    <source>
        <dbReference type="ARBA" id="ARBA00034923"/>
    </source>
</evidence>
<evidence type="ECO:0000256" key="9">
    <source>
        <dbReference type="ARBA" id="ARBA00023125"/>
    </source>
</evidence>
<evidence type="ECO:0000256" key="10">
    <source>
        <dbReference type="ARBA" id="ARBA00023204"/>
    </source>
</evidence>
<dbReference type="PROSITE" id="PS51198">
    <property type="entry name" value="UVRD_HELICASE_ATP_BIND"/>
    <property type="match status" value="1"/>
</dbReference>
<keyword evidence="4" id="KW-0227">DNA damage</keyword>
<evidence type="ECO:0000256" key="12">
    <source>
        <dbReference type="ARBA" id="ARBA00034617"/>
    </source>
</evidence>
<reference evidence="18 19" key="1">
    <citation type="journal article" date="2010" name="Stand. Genomic Sci.">
        <title>Complete genome sequence of Spirosoma linguale type strain (1).</title>
        <authorList>
            <person name="Lail K."/>
            <person name="Sikorski J."/>
            <person name="Saunders E."/>
            <person name="Lapidus A."/>
            <person name="Glavina Del Rio T."/>
            <person name="Copeland A."/>
            <person name="Tice H."/>
            <person name="Cheng J.-F."/>
            <person name="Lucas S."/>
            <person name="Nolan M."/>
            <person name="Bruce D."/>
            <person name="Goodwin L."/>
            <person name="Pitluck S."/>
            <person name="Ivanova N."/>
            <person name="Mavromatis K."/>
            <person name="Ovchinnikova G."/>
            <person name="Pati A."/>
            <person name="Chen A."/>
            <person name="Palaniappan K."/>
            <person name="Land M."/>
            <person name="Hauser L."/>
            <person name="Chang Y.-J."/>
            <person name="Jeffries C.D."/>
            <person name="Chain P."/>
            <person name="Brettin T."/>
            <person name="Detter J.C."/>
            <person name="Schuetze A."/>
            <person name="Rohde M."/>
            <person name="Tindall B.J."/>
            <person name="Goeker M."/>
            <person name="Bristow J."/>
            <person name="Eisen J.A."/>
            <person name="Markowitz V."/>
            <person name="Hugenholtz P."/>
            <person name="Kyrpides N.C."/>
            <person name="Klenk H.-P."/>
            <person name="Chen F."/>
        </authorList>
    </citation>
    <scope>NUCLEOTIDE SEQUENCE [LARGE SCALE GENOMIC DNA]</scope>
    <source>
        <strain evidence="19">ATCC 33905 / DSM 74 / LMG 10896 / Claus 1</strain>
    </source>
</reference>
<evidence type="ECO:0000256" key="11">
    <source>
        <dbReference type="ARBA" id="ARBA00023235"/>
    </source>
</evidence>
<comment type="similarity">
    <text evidence="1">Belongs to the helicase family. UvrD subfamily.</text>
</comment>
<gene>
    <name evidence="18" type="ordered locus">Slin_6683</name>
</gene>
<dbReference type="GO" id="GO:0043138">
    <property type="term" value="F:3'-5' DNA helicase activity"/>
    <property type="evidence" value="ECO:0007669"/>
    <property type="project" value="UniProtKB-EC"/>
</dbReference>
<dbReference type="InterPro" id="IPR011335">
    <property type="entry name" value="Restrct_endonuc-II-like"/>
</dbReference>
<keyword evidence="18" id="KW-0614">Plasmid</keyword>
<evidence type="ECO:0000256" key="6">
    <source>
        <dbReference type="ARBA" id="ARBA00022806"/>
    </source>
</evidence>
<dbReference type="Proteomes" id="UP000002028">
    <property type="component" value="Plasmid pSLIN01"/>
</dbReference>
<dbReference type="AlphaFoldDB" id="D2QV07"/>
<dbReference type="InterPro" id="IPR038726">
    <property type="entry name" value="PDDEXK_AddAB-type"/>
</dbReference>
<dbReference type="InterPro" id="IPR014017">
    <property type="entry name" value="DNA_helicase_UvrD-like_C"/>
</dbReference>
<keyword evidence="8 16" id="KW-0067">ATP-binding</keyword>
<dbReference type="GO" id="GO:0005524">
    <property type="term" value="F:ATP binding"/>
    <property type="evidence" value="ECO:0007669"/>
    <property type="project" value="UniProtKB-UniRule"/>
</dbReference>
<keyword evidence="7" id="KW-0269">Exonuclease</keyword>
<dbReference type="CDD" id="cd17932">
    <property type="entry name" value="DEXQc_UvrD"/>
    <property type="match status" value="1"/>
</dbReference>
<evidence type="ECO:0000256" key="1">
    <source>
        <dbReference type="ARBA" id="ARBA00009922"/>
    </source>
</evidence>
<comment type="catalytic activity">
    <reaction evidence="15">
        <text>ATP + H2O = ADP + phosphate + H(+)</text>
        <dbReference type="Rhea" id="RHEA:13065"/>
        <dbReference type="ChEBI" id="CHEBI:15377"/>
        <dbReference type="ChEBI" id="CHEBI:15378"/>
        <dbReference type="ChEBI" id="CHEBI:30616"/>
        <dbReference type="ChEBI" id="CHEBI:43474"/>
        <dbReference type="ChEBI" id="CHEBI:456216"/>
        <dbReference type="EC" id="5.6.2.4"/>
    </reaction>
</comment>
<dbReference type="InterPro" id="IPR011604">
    <property type="entry name" value="PDDEXK-like_dom_sf"/>
</dbReference>
<dbReference type="GO" id="GO:0033202">
    <property type="term" value="C:DNA helicase complex"/>
    <property type="evidence" value="ECO:0007669"/>
    <property type="project" value="TreeGrafter"/>
</dbReference>
<dbReference type="PANTHER" id="PTHR11070">
    <property type="entry name" value="UVRD / RECB / PCRA DNA HELICASE FAMILY MEMBER"/>
    <property type="match status" value="1"/>
</dbReference>
<evidence type="ECO:0000256" key="7">
    <source>
        <dbReference type="ARBA" id="ARBA00022839"/>
    </source>
</evidence>
<evidence type="ECO:0000256" key="5">
    <source>
        <dbReference type="ARBA" id="ARBA00022801"/>
    </source>
</evidence>
<sequence length="966" mass="112682">MLVSSSVANPAQLQAIEATEGPLLIIAGPGSGKTKTLVDRIVRLIQLGTPAENLFVATFTEKAAKELVTRVSNQLLRSGLRVNLNEMYLGTLHSLFLRLLEEYREYTRLKRSYRILDDFDQQFVLYRNINRFMEIDDIEVLVGEPTRPRWERASDLVRLLNRVSEEYLDPIVLASSTDIPVRVLGEAYSIYREILLEENVLDFSVIQTEFLYLLENQPQILDKLQEKFRYLMIDEYQDTNTIQERIILLLTGPRHNLCVVGDDDQGLYRFRGASIRNILEFPDHFPAEKCTVIRLETNYRSHPDIITFYNNWMTRMDWTGGTSTTFRYDKTIVPRTEKFHTSPAVIRVGASGSPEQYHEEVLEFIRSLLASGKITDLNQIAMLFRSVKNDQVLALTEFLEENGVPVFSPRSALFFERDEVKLILGALIFLFPNLFEALKWQDDAQLSIWDRYQEWKLFFANALRADPAKHRDLIQWARQTAKIHAAMADSTTYAFAALLYQLLEFPLFSEFLNVNMTDPKRDLRAAYNIALLSKILYRFEYLYNVTILTPKNQQSVLQNFFNQYLRFVYEGGIQEYEDFDEMAPSGCISFMTIHQAKGLEFPVVMVGSLNAVPRTQREAVDLTPYLHKAPFEPAEETHRFDFWRLYYTAFSRPQNLLVLTTREKQGQGRSPSKYFDQVHYSLPSWRSPSFRLDDFTFDSLKPVNIKHEYSFTSHILLYENCPLQYKFYKELKFVEVRTGGVLGGSLLHQTIEDIHRHVLRGEPHNELTDEKIKSWYDLNYNLLAKQQRSQLRQAQLDALLRQILRYRDRQADKWHLIREAEVDVSLVKEDYILKGTIDLIEGENGTVELVDFKSGDKPDVNTTDPRLRRQVNQYRRQLEIYAHLVEERTGQTVSRMNLYYPKEESSSPYVSFPYNRDNVAVTVNSFDEVVKKIGNFDYDMTHTQKTDKLCGDCDMRYHCNPSKFSL</sequence>
<geneLocation type="plasmid" evidence="18 19">
    <name>pSLIN01</name>
</geneLocation>
<dbReference type="RefSeq" id="WP_012931121.1">
    <property type="nucleotide sequence ID" value="NC_013731.1"/>
</dbReference>
<dbReference type="InterPro" id="IPR014016">
    <property type="entry name" value="UvrD-like_ATP-bd"/>
</dbReference>
<feature type="domain" description="UvrD-like helicase ATP-binding" evidence="17">
    <location>
        <begin position="6"/>
        <end position="302"/>
    </location>
</feature>
<evidence type="ECO:0000259" key="17">
    <source>
        <dbReference type="PROSITE" id="PS51198"/>
    </source>
</evidence>
<evidence type="ECO:0000256" key="4">
    <source>
        <dbReference type="ARBA" id="ARBA00022763"/>
    </source>
</evidence>
<dbReference type="GO" id="GO:0004527">
    <property type="term" value="F:exonuclease activity"/>
    <property type="evidence" value="ECO:0007669"/>
    <property type="project" value="UniProtKB-KW"/>
</dbReference>
<dbReference type="EC" id="5.6.2.4" evidence="13"/>
<dbReference type="Pfam" id="PF12705">
    <property type="entry name" value="PDDEXK_1"/>
    <property type="match status" value="1"/>
</dbReference>
<evidence type="ECO:0000313" key="18">
    <source>
        <dbReference type="EMBL" id="ADB42639.1"/>
    </source>
</evidence>
<dbReference type="Gene3D" id="3.90.320.10">
    <property type="match status" value="1"/>
</dbReference>
<dbReference type="SUPFAM" id="SSF52980">
    <property type="entry name" value="Restriction endonuclease-like"/>
    <property type="match status" value="1"/>
</dbReference>
<dbReference type="Gene3D" id="3.40.50.300">
    <property type="entry name" value="P-loop containing nucleotide triphosphate hydrolases"/>
    <property type="match status" value="3"/>
</dbReference>
<dbReference type="GO" id="GO:0000725">
    <property type="term" value="P:recombinational repair"/>
    <property type="evidence" value="ECO:0007669"/>
    <property type="project" value="TreeGrafter"/>
</dbReference>
<dbReference type="KEGG" id="sli:Slin_6683"/>
<keyword evidence="3 16" id="KW-0547">Nucleotide-binding</keyword>
<keyword evidence="5 16" id="KW-0378">Hydrolase</keyword>
<evidence type="ECO:0000256" key="15">
    <source>
        <dbReference type="ARBA" id="ARBA00048988"/>
    </source>
</evidence>
<dbReference type="HOGENOM" id="CLU_004585_6_0_10"/>
<dbReference type="Gene3D" id="1.10.10.160">
    <property type="match status" value="1"/>
</dbReference>
<evidence type="ECO:0000256" key="16">
    <source>
        <dbReference type="PROSITE-ProRule" id="PRU00560"/>
    </source>
</evidence>
<organism evidence="18 19">
    <name type="scientific">Spirosoma linguale (strain ATCC 33905 / DSM 74 / LMG 10896 / Claus 1)</name>
    <dbReference type="NCBI Taxonomy" id="504472"/>
    <lineage>
        <taxon>Bacteria</taxon>
        <taxon>Pseudomonadati</taxon>
        <taxon>Bacteroidota</taxon>
        <taxon>Cytophagia</taxon>
        <taxon>Cytophagales</taxon>
        <taxon>Cytophagaceae</taxon>
        <taxon>Spirosoma</taxon>
    </lineage>
</organism>
<keyword evidence="2" id="KW-0540">Nuclease</keyword>
<keyword evidence="19" id="KW-1185">Reference proteome</keyword>